<evidence type="ECO:0000313" key="1">
    <source>
        <dbReference type="EMBL" id="KAH9412374.1"/>
    </source>
</evidence>
<comment type="caution">
    <text evidence="2">The sequence shown here is derived from an EMBL/GenBank/DDBJ whole genome shotgun (WGS) entry which is preliminary data.</text>
</comment>
<dbReference type="Proteomes" id="UP000887458">
    <property type="component" value="Unassembled WGS sequence"/>
</dbReference>
<gene>
    <name evidence="1" type="ORF">DERP_013616</name>
    <name evidence="2" type="ORF">DERP_013619</name>
</gene>
<dbReference type="EMBL" id="NJHN03000131">
    <property type="protein sequence ID" value="KAH9412374.1"/>
    <property type="molecule type" value="Genomic_DNA"/>
</dbReference>
<reference evidence="2 3" key="2">
    <citation type="journal article" date="2022" name="Mol. Biol. Evol.">
        <title>Comparative Genomics Reveals Insights into the Divergent Evolution of Astigmatic Mites and Household Pest Adaptations.</title>
        <authorList>
            <person name="Xiong Q."/>
            <person name="Wan A.T."/>
            <person name="Liu X."/>
            <person name="Fung C.S."/>
            <person name="Xiao X."/>
            <person name="Malainual N."/>
            <person name="Hou J."/>
            <person name="Wang L."/>
            <person name="Wang M."/>
            <person name="Yang K.Y."/>
            <person name="Cui Y."/>
            <person name="Leung E.L."/>
            <person name="Nong W."/>
            <person name="Shin S.K."/>
            <person name="Au S.W."/>
            <person name="Jeong K.Y."/>
            <person name="Chew F.T."/>
            <person name="Hui J.H."/>
            <person name="Leung T.F."/>
            <person name="Tungtrongchitr A."/>
            <person name="Zhong N."/>
            <person name="Liu Z."/>
            <person name="Tsui S.K."/>
        </authorList>
    </citation>
    <scope>NUCLEOTIDE SEQUENCE [LARGE SCALE GENOMIC DNA]</scope>
    <source>
        <strain evidence="2">Derp</strain>
    </source>
</reference>
<reference evidence="2 3" key="1">
    <citation type="journal article" date="2018" name="J. Allergy Clin. Immunol.">
        <title>High-quality assembly of Dermatophagoides pteronyssinus genome and transcriptome reveals a wide range of novel allergens.</title>
        <authorList>
            <person name="Liu X.Y."/>
            <person name="Yang K.Y."/>
            <person name="Wang M.Q."/>
            <person name="Kwok J.S."/>
            <person name="Zeng X."/>
            <person name="Yang Z."/>
            <person name="Xiao X.J."/>
            <person name="Lau C.P."/>
            <person name="Li Y."/>
            <person name="Huang Z.M."/>
            <person name="Ba J.G."/>
            <person name="Yim A.K."/>
            <person name="Ouyang C.Y."/>
            <person name="Ngai S.M."/>
            <person name="Chan T.F."/>
            <person name="Leung E.L."/>
            <person name="Liu L."/>
            <person name="Liu Z.G."/>
            <person name="Tsui S.K."/>
        </authorList>
    </citation>
    <scope>NUCLEOTIDE SEQUENCE [LARGE SCALE GENOMIC DNA]</scope>
    <source>
        <strain evidence="2">Derp</strain>
    </source>
</reference>
<accession>A0ABQ8IQA9</accession>
<sequence length="93" mass="10480">MSALAELESSPLVGSSIQIKLGIRTDVSSKPKAKRLHLIPEEFSWRSLRVNLLKWNSVVSLSRVLDRPLRTFKSEVFPAPDGPINAFRVPKRN</sequence>
<name>A0ABQ8IQA9_DERPT</name>
<protein>
    <submittedName>
        <fullName evidence="2">Uncharacterized protein</fullName>
    </submittedName>
</protein>
<evidence type="ECO:0000313" key="2">
    <source>
        <dbReference type="EMBL" id="KAH9412377.1"/>
    </source>
</evidence>
<dbReference type="EMBL" id="NJHN03000131">
    <property type="protein sequence ID" value="KAH9412377.1"/>
    <property type="molecule type" value="Genomic_DNA"/>
</dbReference>
<organism evidence="2 3">
    <name type="scientific">Dermatophagoides pteronyssinus</name>
    <name type="common">European house dust mite</name>
    <dbReference type="NCBI Taxonomy" id="6956"/>
    <lineage>
        <taxon>Eukaryota</taxon>
        <taxon>Metazoa</taxon>
        <taxon>Ecdysozoa</taxon>
        <taxon>Arthropoda</taxon>
        <taxon>Chelicerata</taxon>
        <taxon>Arachnida</taxon>
        <taxon>Acari</taxon>
        <taxon>Acariformes</taxon>
        <taxon>Sarcoptiformes</taxon>
        <taxon>Astigmata</taxon>
        <taxon>Psoroptidia</taxon>
        <taxon>Analgoidea</taxon>
        <taxon>Pyroglyphidae</taxon>
        <taxon>Dermatophagoidinae</taxon>
        <taxon>Dermatophagoides</taxon>
    </lineage>
</organism>
<keyword evidence="3" id="KW-1185">Reference proteome</keyword>
<evidence type="ECO:0000313" key="3">
    <source>
        <dbReference type="Proteomes" id="UP000887458"/>
    </source>
</evidence>
<proteinExistence type="predicted"/>